<dbReference type="AlphaFoldDB" id="A0A3D9H3Z9"/>
<organism evidence="4 5">
    <name type="scientific">Aestuariispira insulae</name>
    <dbReference type="NCBI Taxonomy" id="1461337"/>
    <lineage>
        <taxon>Bacteria</taxon>
        <taxon>Pseudomonadati</taxon>
        <taxon>Pseudomonadota</taxon>
        <taxon>Alphaproteobacteria</taxon>
        <taxon>Rhodospirillales</taxon>
        <taxon>Kiloniellaceae</taxon>
        <taxon>Aestuariispira</taxon>
    </lineage>
</organism>
<keyword evidence="2 4" id="KW-0808">Transferase</keyword>
<dbReference type="EMBL" id="QRDW01000016">
    <property type="protein sequence ID" value="RED44217.1"/>
    <property type="molecule type" value="Genomic_DNA"/>
</dbReference>
<dbReference type="Proteomes" id="UP000256845">
    <property type="component" value="Unassembled WGS sequence"/>
</dbReference>
<keyword evidence="5" id="KW-1185">Reference proteome</keyword>
<comment type="caution">
    <text evidence="4">The sequence shown here is derived from an EMBL/GenBank/DDBJ whole genome shotgun (WGS) entry which is preliminary data.</text>
</comment>
<name>A0A3D9H3Z9_9PROT</name>
<accession>A0A3D9H3Z9</accession>
<feature type="domain" description="Glycosyl transferase family 3 N-terminal" evidence="3">
    <location>
        <begin position="14"/>
        <end position="71"/>
    </location>
</feature>
<evidence type="ECO:0000259" key="3">
    <source>
        <dbReference type="Pfam" id="PF02885"/>
    </source>
</evidence>
<evidence type="ECO:0000313" key="4">
    <source>
        <dbReference type="EMBL" id="RED44217.1"/>
    </source>
</evidence>
<evidence type="ECO:0000256" key="1">
    <source>
        <dbReference type="ARBA" id="ARBA00022676"/>
    </source>
</evidence>
<dbReference type="InterPro" id="IPR017459">
    <property type="entry name" value="Glycosyl_Trfase_fam3_N_dom"/>
</dbReference>
<dbReference type="GO" id="GO:0000162">
    <property type="term" value="P:L-tryptophan biosynthetic process"/>
    <property type="evidence" value="ECO:0007669"/>
    <property type="project" value="InterPro"/>
</dbReference>
<dbReference type="SUPFAM" id="SSF52418">
    <property type="entry name" value="Nucleoside phosphorylase/phosphoribosyltransferase catalytic domain"/>
    <property type="match status" value="1"/>
</dbReference>
<dbReference type="SUPFAM" id="SSF47648">
    <property type="entry name" value="Nucleoside phosphorylase/phosphoribosyltransferase N-terminal domain"/>
    <property type="match status" value="1"/>
</dbReference>
<dbReference type="GO" id="GO:0005829">
    <property type="term" value="C:cytosol"/>
    <property type="evidence" value="ECO:0007669"/>
    <property type="project" value="TreeGrafter"/>
</dbReference>
<evidence type="ECO:0000256" key="2">
    <source>
        <dbReference type="ARBA" id="ARBA00022679"/>
    </source>
</evidence>
<gene>
    <name evidence="4" type="ORF">DFP90_11658</name>
</gene>
<sequence length="328" mass="36401">MDHPFAKYVRILGKGPGISRDLGAEEAYEAFSMVLKGEVEPLQLGAFLCLMRYKKETPVELAAFVRAVKDTMSPAPDIAVDLDWPSYADRHRQLPWFVLSALMLAQNGVRIFMHGIEGFSEGLMPTRPVLRALGLPILRDWDGVVQALDHGNFAYMGLEDFAPSLEKLFGLRSLLGLRSPVNSLSRELNVLDAPAQLQGVFHPTYSDPHRESGRISGQKNLSVFKGGGGEVQCNPYKPIKIFGLRDGQPHDVTWPASMTGTAYNWREEPLELARIVALWRGEVDEADFGHAVAAIIDTAAVALYTMGRAEEPEEARAMARAMWHDRTE</sequence>
<evidence type="ECO:0000313" key="5">
    <source>
        <dbReference type="Proteomes" id="UP000256845"/>
    </source>
</evidence>
<dbReference type="Gene3D" id="1.20.970.10">
    <property type="entry name" value="Transferase, Pyrimidine Nucleoside Phosphorylase, Chain C"/>
    <property type="match status" value="1"/>
</dbReference>
<keyword evidence="1 4" id="KW-0328">Glycosyltransferase</keyword>
<dbReference type="PANTHER" id="PTHR43285">
    <property type="entry name" value="ANTHRANILATE PHOSPHORIBOSYLTRANSFERASE"/>
    <property type="match status" value="1"/>
</dbReference>
<dbReference type="Pfam" id="PF02885">
    <property type="entry name" value="Glycos_trans_3N"/>
    <property type="match status" value="1"/>
</dbReference>
<dbReference type="OrthoDB" id="8455878at2"/>
<reference evidence="4 5" key="1">
    <citation type="submission" date="2018-07" db="EMBL/GenBank/DDBJ databases">
        <title>Genomic Encyclopedia of Type Strains, Phase III (KMG-III): the genomes of soil and plant-associated and newly described type strains.</title>
        <authorList>
            <person name="Whitman W."/>
        </authorList>
    </citation>
    <scope>NUCLEOTIDE SEQUENCE [LARGE SCALE GENOMIC DNA]</scope>
    <source>
        <strain evidence="4 5">CECT 8488</strain>
    </source>
</reference>
<dbReference type="InterPro" id="IPR036320">
    <property type="entry name" value="Glycosyl_Trfase_fam3_N_dom_sf"/>
</dbReference>
<dbReference type="NCBIfam" id="NF006564">
    <property type="entry name" value="PRK09071.1"/>
    <property type="match status" value="1"/>
</dbReference>
<proteinExistence type="predicted"/>
<dbReference type="PANTHER" id="PTHR43285:SF2">
    <property type="entry name" value="ANTHRANILATE PHOSPHORIBOSYLTRANSFERASE"/>
    <property type="match status" value="1"/>
</dbReference>
<dbReference type="Gene3D" id="3.40.1030.10">
    <property type="entry name" value="Nucleoside phosphorylase/phosphoribosyltransferase catalytic domain"/>
    <property type="match status" value="1"/>
</dbReference>
<protein>
    <submittedName>
        <fullName evidence="4">Anthranilate phosphoribosyltransferase</fullName>
    </submittedName>
</protein>
<dbReference type="InterPro" id="IPR005940">
    <property type="entry name" value="Anthranilate_Pribosyl_Tfrase"/>
</dbReference>
<dbReference type="GO" id="GO:0004048">
    <property type="term" value="F:anthranilate phosphoribosyltransferase activity"/>
    <property type="evidence" value="ECO:0007669"/>
    <property type="project" value="InterPro"/>
</dbReference>
<dbReference type="InterPro" id="IPR035902">
    <property type="entry name" value="Nuc_phospho_transferase"/>
</dbReference>